<organism evidence="2 3">
    <name type="scientific">Ornithinimicrobium ciconiae</name>
    <dbReference type="NCBI Taxonomy" id="2594265"/>
    <lineage>
        <taxon>Bacteria</taxon>
        <taxon>Bacillati</taxon>
        <taxon>Actinomycetota</taxon>
        <taxon>Actinomycetes</taxon>
        <taxon>Micrococcales</taxon>
        <taxon>Ornithinimicrobiaceae</taxon>
        <taxon>Ornithinimicrobium</taxon>
    </lineage>
</organism>
<accession>A0A516G7R3</accession>
<feature type="domain" description="SnoaL-like" evidence="1">
    <location>
        <begin position="8"/>
        <end position="106"/>
    </location>
</feature>
<proteinExistence type="predicted"/>
<dbReference type="InterPro" id="IPR032710">
    <property type="entry name" value="NTF2-like_dom_sf"/>
</dbReference>
<gene>
    <name evidence="2" type="ORF">FNH13_03535</name>
</gene>
<reference evidence="2 3" key="1">
    <citation type="submission" date="2019-07" db="EMBL/GenBank/DDBJ databases">
        <title>complete genome sequencing of Ornithinimicrobium sp. H23M54.</title>
        <authorList>
            <person name="Bae J.-W."/>
            <person name="Lee S.-Y."/>
        </authorList>
    </citation>
    <scope>NUCLEOTIDE SEQUENCE [LARGE SCALE GENOMIC DNA]</scope>
    <source>
        <strain evidence="2 3">H23M54</strain>
    </source>
</reference>
<dbReference type="Proteomes" id="UP000315395">
    <property type="component" value="Chromosome"/>
</dbReference>
<dbReference type="EMBL" id="CP041616">
    <property type="protein sequence ID" value="QDO87522.1"/>
    <property type="molecule type" value="Genomic_DNA"/>
</dbReference>
<dbReference type="AlphaFoldDB" id="A0A516G7R3"/>
<dbReference type="InterPro" id="IPR037401">
    <property type="entry name" value="SnoaL-like"/>
</dbReference>
<dbReference type="Gene3D" id="3.10.450.50">
    <property type="match status" value="1"/>
</dbReference>
<evidence type="ECO:0000259" key="1">
    <source>
        <dbReference type="Pfam" id="PF12680"/>
    </source>
</evidence>
<evidence type="ECO:0000313" key="3">
    <source>
        <dbReference type="Proteomes" id="UP000315395"/>
    </source>
</evidence>
<keyword evidence="3" id="KW-1185">Reference proteome</keyword>
<evidence type="ECO:0000313" key="2">
    <source>
        <dbReference type="EMBL" id="QDO87522.1"/>
    </source>
</evidence>
<sequence length="117" mass="12884">MDLVEATQRYYRAVDAGDTQGVVDWFAPDAVYHRPGYEPMRGRAELQAFYSGTRVIASGSHRVDQLIVDGPSVAVRGVFTGVLRDGTQVTVGFCDFVDYDEAGLAAERRTYFDTPAV</sequence>
<protein>
    <submittedName>
        <fullName evidence="2">Nuclear transport factor 2 family protein</fullName>
    </submittedName>
</protein>
<name>A0A516G7R3_9MICO</name>
<dbReference type="RefSeq" id="WP_143782193.1">
    <property type="nucleotide sequence ID" value="NZ_CP041616.1"/>
</dbReference>
<dbReference type="SUPFAM" id="SSF54427">
    <property type="entry name" value="NTF2-like"/>
    <property type="match status" value="1"/>
</dbReference>
<dbReference type="KEGG" id="orz:FNH13_03535"/>
<dbReference type="Pfam" id="PF12680">
    <property type="entry name" value="SnoaL_2"/>
    <property type="match status" value="1"/>
</dbReference>
<dbReference type="OrthoDB" id="4772778at2"/>